<name>A0A8J2WGE6_9STRA</name>
<dbReference type="GO" id="GO:0006412">
    <property type="term" value="P:translation"/>
    <property type="evidence" value="ECO:0007669"/>
    <property type="project" value="InterPro"/>
</dbReference>
<evidence type="ECO:0000259" key="16">
    <source>
        <dbReference type="Pfam" id="PF01490"/>
    </source>
</evidence>
<evidence type="ECO:0000256" key="8">
    <source>
        <dbReference type="ARBA" id="ARBA00022884"/>
    </source>
</evidence>
<dbReference type="GO" id="GO:0003735">
    <property type="term" value="F:structural constituent of ribosome"/>
    <property type="evidence" value="ECO:0007669"/>
    <property type="project" value="InterPro"/>
</dbReference>
<organism evidence="17 18">
    <name type="scientific">Pelagomonas calceolata</name>
    <dbReference type="NCBI Taxonomy" id="35677"/>
    <lineage>
        <taxon>Eukaryota</taxon>
        <taxon>Sar</taxon>
        <taxon>Stramenopiles</taxon>
        <taxon>Ochrophyta</taxon>
        <taxon>Pelagophyceae</taxon>
        <taxon>Pelagomonadales</taxon>
        <taxon>Pelagomonadaceae</taxon>
        <taxon>Pelagomonas</taxon>
    </lineage>
</organism>
<protein>
    <recommendedName>
        <fullName evidence="16">Amino acid transporter transmembrane domain-containing protein</fullName>
    </recommendedName>
</protein>
<dbReference type="GO" id="GO:0016020">
    <property type="term" value="C:membrane"/>
    <property type="evidence" value="ECO:0007669"/>
    <property type="project" value="UniProtKB-SubCell"/>
</dbReference>
<keyword evidence="6" id="KW-0863">Zinc-finger</keyword>
<dbReference type="PROSITE" id="PS01077">
    <property type="entry name" value="RIBOSOMAL_L37E"/>
    <property type="match status" value="1"/>
</dbReference>
<dbReference type="InterPro" id="IPR001569">
    <property type="entry name" value="Ribosomal_eL37"/>
</dbReference>
<gene>
    <name evidence="17" type="ORF">PECAL_2P03970</name>
</gene>
<dbReference type="OrthoDB" id="10259236at2759"/>
<feature type="transmembrane region" description="Helical" evidence="14">
    <location>
        <begin position="398"/>
        <end position="421"/>
    </location>
</feature>
<comment type="caution">
    <text evidence="17">The sequence shown here is derived from an EMBL/GenBank/DDBJ whole genome shotgun (WGS) entry which is preliminary data.</text>
</comment>
<keyword evidence="15" id="KW-0732">Signal</keyword>
<dbReference type="Proteomes" id="UP000789595">
    <property type="component" value="Unassembled WGS sequence"/>
</dbReference>
<evidence type="ECO:0000256" key="14">
    <source>
        <dbReference type="SAM" id="Phobius"/>
    </source>
</evidence>
<keyword evidence="3 14" id="KW-0812">Transmembrane</keyword>
<dbReference type="PANTHER" id="PTHR10768">
    <property type="entry name" value="60S RIBOSOMAL PROTEIN L37"/>
    <property type="match status" value="1"/>
</dbReference>
<keyword evidence="7" id="KW-0862">Zinc</keyword>
<evidence type="ECO:0000256" key="3">
    <source>
        <dbReference type="ARBA" id="ARBA00022692"/>
    </source>
</evidence>
<evidence type="ECO:0000256" key="15">
    <source>
        <dbReference type="SAM" id="SignalP"/>
    </source>
</evidence>
<keyword evidence="11 14" id="KW-0472">Membrane</keyword>
<feature type="transmembrane region" description="Helical" evidence="14">
    <location>
        <begin position="338"/>
        <end position="362"/>
    </location>
</feature>
<dbReference type="GO" id="GO:0022625">
    <property type="term" value="C:cytosolic large ribosomal subunit"/>
    <property type="evidence" value="ECO:0007669"/>
    <property type="project" value="TreeGrafter"/>
</dbReference>
<evidence type="ECO:0000313" key="17">
    <source>
        <dbReference type="EMBL" id="CAH0367380.1"/>
    </source>
</evidence>
<comment type="subcellular location">
    <subcellularLocation>
        <location evidence="1">Membrane</location>
    </subcellularLocation>
</comment>
<dbReference type="InterPro" id="IPR011331">
    <property type="entry name" value="Ribosomal_eL37/eL43"/>
</dbReference>
<dbReference type="FunFam" id="2.20.25.30:FF:000001">
    <property type="entry name" value="Ribosomal protein L37"/>
    <property type="match status" value="1"/>
</dbReference>
<dbReference type="Pfam" id="PF01490">
    <property type="entry name" value="Aa_trans"/>
    <property type="match status" value="1"/>
</dbReference>
<accession>A0A8J2WGE6</accession>
<evidence type="ECO:0000256" key="2">
    <source>
        <dbReference type="ARBA" id="ARBA00009805"/>
    </source>
</evidence>
<dbReference type="HAMAP" id="MF_00547">
    <property type="entry name" value="Ribosomal_eL37"/>
    <property type="match status" value="1"/>
</dbReference>
<dbReference type="Pfam" id="PF01907">
    <property type="entry name" value="Ribosomal_L37e"/>
    <property type="match status" value="1"/>
</dbReference>
<feature type="transmembrane region" description="Helical" evidence="14">
    <location>
        <begin position="101"/>
        <end position="123"/>
    </location>
</feature>
<keyword evidence="12" id="KW-0687">Ribonucleoprotein</keyword>
<dbReference type="InterPro" id="IPR013057">
    <property type="entry name" value="AA_transpt_TM"/>
</dbReference>
<feature type="transmembrane region" description="Helical" evidence="14">
    <location>
        <begin position="192"/>
        <end position="209"/>
    </location>
</feature>
<dbReference type="GO" id="GO:0008270">
    <property type="term" value="F:zinc ion binding"/>
    <property type="evidence" value="ECO:0007669"/>
    <property type="project" value="UniProtKB-KW"/>
</dbReference>
<evidence type="ECO:0000256" key="12">
    <source>
        <dbReference type="ARBA" id="ARBA00023274"/>
    </source>
</evidence>
<dbReference type="InterPro" id="IPR018267">
    <property type="entry name" value="Ribosomal_eL37_CS"/>
</dbReference>
<evidence type="ECO:0000313" key="18">
    <source>
        <dbReference type="Proteomes" id="UP000789595"/>
    </source>
</evidence>
<feature type="transmembrane region" description="Helical" evidence="14">
    <location>
        <begin position="295"/>
        <end position="318"/>
    </location>
</feature>
<evidence type="ECO:0000256" key="6">
    <source>
        <dbReference type="ARBA" id="ARBA00022771"/>
    </source>
</evidence>
<feature type="transmembrane region" description="Helical" evidence="14">
    <location>
        <begin position="253"/>
        <end position="274"/>
    </location>
</feature>
<dbReference type="Gene3D" id="2.20.25.30">
    <property type="match status" value="1"/>
</dbReference>
<evidence type="ECO:0000256" key="10">
    <source>
        <dbReference type="ARBA" id="ARBA00022989"/>
    </source>
</evidence>
<evidence type="ECO:0000256" key="11">
    <source>
        <dbReference type="ARBA" id="ARBA00023136"/>
    </source>
</evidence>
<dbReference type="GO" id="GO:0019843">
    <property type="term" value="F:rRNA binding"/>
    <property type="evidence" value="ECO:0007669"/>
    <property type="project" value="UniProtKB-KW"/>
</dbReference>
<feature type="compositionally biased region" description="Low complexity" evidence="13">
    <location>
        <begin position="43"/>
        <end position="60"/>
    </location>
</feature>
<sequence length="531" mass="55861">MRALRRVLLGALLKCATADVRRRNQSPLSLPKRSHALQLRGGTSAAAPTTSTAPATTPTSVKKKHAYITPRELTQIMVADLAPHGMLPLAWAATRGAGTGVVPAVLLLAVFASSSAYTLYLAAQLAEAGREARRAAPALSELWRGAKLPLPKAVDAMVALLCGGCCVFYAAFAADLFYALAKRLGLGTSREMVLGVLTCIPLAPLCLGDDLSVLKYSSLAGLLGIAYTASFIGKNGVTTDVAPIPATQTCSGTLVLANTLVVAFLCHYNAVQYYRELSPRRRTPDKFRRAVRGGVVRGAALTALVFAATLFGGARAFGSNALPNVLNNYDADSLGATVARLGTGVAILSGFPLMFAGLKAALDGCFKLRGPARPATHGALLAAIASVAATSSEDDIGLIIELLGSTLGVAAAYVVPGLCAARSSALEKKHRRSGALIATKGTSSFGKRHSKTHTTCRRCGKVSFHLQKKVCASCGYPGAKMRRFNWSEKALRRRTNGTGRMRHMRHMPRRFKNGFREGTQAKAAKSVAASA</sequence>
<dbReference type="InterPro" id="IPR011332">
    <property type="entry name" value="Ribosomal_zn-bd"/>
</dbReference>
<feature type="domain" description="Amino acid transporter transmembrane" evidence="16">
    <location>
        <begin position="84"/>
        <end position="430"/>
    </location>
</feature>
<feature type="region of interest" description="Disordered" evidence="13">
    <location>
        <begin position="23"/>
        <end position="64"/>
    </location>
</feature>
<keyword evidence="8" id="KW-0694">RNA-binding</keyword>
<dbReference type="PANTHER" id="PTHR10768:SF0">
    <property type="entry name" value="RIBOSOMAL PROTEIN L37"/>
    <property type="match status" value="1"/>
</dbReference>
<reference evidence="17" key="1">
    <citation type="submission" date="2021-11" db="EMBL/GenBank/DDBJ databases">
        <authorList>
            <consortium name="Genoscope - CEA"/>
            <person name="William W."/>
        </authorList>
    </citation>
    <scope>NUCLEOTIDE SEQUENCE</scope>
</reference>
<keyword evidence="5" id="KW-0699">rRNA-binding</keyword>
<dbReference type="EMBL" id="CAKKNE010000002">
    <property type="protein sequence ID" value="CAH0367380.1"/>
    <property type="molecule type" value="Genomic_DNA"/>
</dbReference>
<dbReference type="SUPFAM" id="SSF57829">
    <property type="entry name" value="Zn-binding ribosomal proteins"/>
    <property type="match status" value="1"/>
</dbReference>
<comment type="similarity">
    <text evidence="2">Belongs to the eukaryotic ribosomal protein eL37 family.</text>
</comment>
<feature type="transmembrane region" description="Helical" evidence="14">
    <location>
        <begin position="374"/>
        <end position="392"/>
    </location>
</feature>
<evidence type="ECO:0000256" key="5">
    <source>
        <dbReference type="ARBA" id="ARBA00022730"/>
    </source>
</evidence>
<evidence type="ECO:0000256" key="1">
    <source>
        <dbReference type="ARBA" id="ARBA00004370"/>
    </source>
</evidence>
<keyword evidence="10 14" id="KW-1133">Transmembrane helix</keyword>
<feature type="transmembrane region" description="Helical" evidence="14">
    <location>
        <begin position="157"/>
        <end position="180"/>
    </location>
</feature>
<evidence type="ECO:0000256" key="4">
    <source>
        <dbReference type="ARBA" id="ARBA00022723"/>
    </source>
</evidence>
<evidence type="ECO:0000256" key="13">
    <source>
        <dbReference type="SAM" id="MobiDB-lite"/>
    </source>
</evidence>
<keyword evidence="4" id="KW-0479">Metal-binding</keyword>
<keyword evidence="18" id="KW-1185">Reference proteome</keyword>
<dbReference type="AlphaFoldDB" id="A0A8J2WGE6"/>
<feature type="signal peptide" evidence="15">
    <location>
        <begin position="1"/>
        <end position="18"/>
    </location>
</feature>
<evidence type="ECO:0000256" key="7">
    <source>
        <dbReference type="ARBA" id="ARBA00022833"/>
    </source>
</evidence>
<evidence type="ECO:0000256" key="9">
    <source>
        <dbReference type="ARBA" id="ARBA00022980"/>
    </source>
</evidence>
<proteinExistence type="inferred from homology"/>
<feature type="chain" id="PRO_5035286942" description="Amino acid transporter transmembrane domain-containing protein" evidence="15">
    <location>
        <begin position="19"/>
        <end position="531"/>
    </location>
</feature>
<keyword evidence="9" id="KW-0689">Ribosomal protein</keyword>